<feature type="region of interest" description="Disordered" evidence="1">
    <location>
        <begin position="1"/>
        <end position="101"/>
    </location>
</feature>
<proteinExistence type="predicted"/>
<keyword evidence="3" id="KW-1185">Reference proteome</keyword>
<accession>A0AAE0Y6L9</accession>
<sequence length="101" mass="11295">MSKQKSAFLAKGQISPVSPAIPTILVNPPSPKSIPRLHIKDNSDDHHNGRYRPPSPRSPSPRDRSSSPRGWRSISPRRRRSASPFEVSRGEHDGENVVKRI</sequence>
<feature type="compositionally biased region" description="Basic and acidic residues" evidence="1">
    <location>
        <begin position="38"/>
        <end position="48"/>
    </location>
</feature>
<evidence type="ECO:0000256" key="1">
    <source>
        <dbReference type="SAM" id="MobiDB-lite"/>
    </source>
</evidence>
<feature type="compositionally biased region" description="Basic and acidic residues" evidence="1">
    <location>
        <begin position="88"/>
        <end position="101"/>
    </location>
</feature>
<comment type="caution">
    <text evidence="2">The sequence shown here is derived from an EMBL/GenBank/DDBJ whole genome shotgun (WGS) entry which is preliminary data.</text>
</comment>
<evidence type="ECO:0000313" key="2">
    <source>
        <dbReference type="EMBL" id="KAK3733756.1"/>
    </source>
</evidence>
<reference evidence="2" key="1">
    <citation type="journal article" date="2023" name="G3 (Bethesda)">
        <title>A reference genome for the long-term kleptoplast-retaining sea slug Elysia crispata morphotype clarki.</title>
        <authorList>
            <person name="Eastman K.E."/>
            <person name="Pendleton A.L."/>
            <person name="Shaikh M.A."/>
            <person name="Suttiyut T."/>
            <person name="Ogas R."/>
            <person name="Tomko P."/>
            <person name="Gavelis G."/>
            <person name="Widhalm J.R."/>
            <person name="Wisecaver J.H."/>
        </authorList>
    </citation>
    <scope>NUCLEOTIDE SEQUENCE</scope>
    <source>
        <strain evidence="2">ECLA1</strain>
    </source>
</reference>
<name>A0AAE0Y6L9_9GAST</name>
<dbReference type="EMBL" id="JAWDGP010006885">
    <property type="protein sequence ID" value="KAK3733756.1"/>
    <property type="molecule type" value="Genomic_DNA"/>
</dbReference>
<protein>
    <submittedName>
        <fullName evidence="2">Uncharacterized protein</fullName>
    </submittedName>
</protein>
<dbReference type="Proteomes" id="UP001283361">
    <property type="component" value="Unassembled WGS sequence"/>
</dbReference>
<evidence type="ECO:0000313" key="3">
    <source>
        <dbReference type="Proteomes" id="UP001283361"/>
    </source>
</evidence>
<gene>
    <name evidence="2" type="ORF">RRG08_026870</name>
</gene>
<dbReference type="AlphaFoldDB" id="A0AAE0Y6L9"/>
<organism evidence="2 3">
    <name type="scientific">Elysia crispata</name>
    <name type="common">lettuce slug</name>
    <dbReference type="NCBI Taxonomy" id="231223"/>
    <lineage>
        <taxon>Eukaryota</taxon>
        <taxon>Metazoa</taxon>
        <taxon>Spiralia</taxon>
        <taxon>Lophotrochozoa</taxon>
        <taxon>Mollusca</taxon>
        <taxon>Gastropoda</taxon>
        <taxon>Heterobranchia</taxon>
        <taxon>Euthyneura</taxon>
        <taxon>Panpulmonata</taxon>
        <taxon>Sacoglossa</taxon>
        <taxon>Placobranchoidea</taxon>
        <taxon>Plakobranchidae</taxon>
        <taxon>Elysia</taxon>
    </lineage>
</organism>